<feature type="compositionally biased region" description="Low complexity" evidence="2">
    <location>
        <begin position="281"/>
        <end position="293"/>
    </location>
</feature>
<proteinExistence type="inferred from homology"/>
<accession>A0A835XJC7</accession>
<dbReference type="OrthoDB" id="544427at2759"/>
<name>A0A835XJC7_9CHLO</name>
<dbReference type="InterPro" id="IPR011990">
    <property type="entry name" value="TPR-like_helical_dom_sf"/>
</dbReference>
<feature type="compositionally biased region" description="Low complexity" evidence="2">
    <location>
        <begin position="596"/>
        <end position="645"/>
    </location>
</feature>
<feature type="compositionally biased region" description="Low complexity" evidence="2">
    <location>
        <begin position="306"/>
        <end position="323"/>
    </location>
</feature>
<comment type="similarity">
    <text evidence="1">Belongs to the CNOT10 family.</text>
</comment>
<dbReference type="InterPro" id="IPR019734">
    <property type="entry name" value="TPR_rpt"/>
</dbReference>
<evidence type="ECO:0000313" key="4">
    <source>
        <dbReference type="Proteomes" id="UP000612055"/>
    </source>
</evidence>
<evidence type="ECO:0000313" key="3">
    <source>
        <dbReference type="EMBL" id="KAG2484514.1"/>
    </source>
</evidence>
<dbReference type="AlphaFoldDB" id="A0A835XJC7"/>
<organism evidence="3 4">
    <name type="scientific">Edaphochlamys debaryana</name>
    <dbReference type="NCBI Taxonomy" id="47281"/>
    <lineage>
        <taxon>Eukaryota</taxon>
        <taxon>Viridiplantae</taxon>
        <taxon>Chlorophyta</taxon>
        <taxon>core chlorophytes</taxon>
        <taxon>Chlorophyceae</taxon>
        <taxon>CS clade</taxon>
        <taxon>Chlamydomonadales</taxon>
        <taxon>Chlamydomonadales incertae sedis</taxon>
        <taxon>Edaphochlamys</taxon>
    </lineage>
</organism>
<dbReference type="Gene3D" id="1.25.40.10">
    <property type="entry name" value="Tetratricopeptide repeat domain"/>
    <property type="match status" value="1"/>
</dbReference>
<feature type="region of interest" description="Disordered" evidence="2">
    <location>
        <begin position="185"/>
        <end position="215"/>
    </location>
</feature>
<dbReference type="PANTHER" id="PTHR12979">
    <property type="entry name" value="CCR4-NOT TRANSCRIPTION COMPLEX SUBUNIT 10"/>
    <property type="match status" value="1"/>
</dbReference>
<evidence type="ECO:0008006" key="5">
    <source>
        <dbReference type="Google" id="ProtNLM"/>
    </source>
</evidence>
<dbReference type="GO" id="GO:0017148">
    <property type="term" value="P:negative regulation of translation"/>
    <property type="evidence" value="ECO:0007669"/>
    <property type="project" value="TreeGrafter"/>
</dbReference>
<dbReference type="EMBL" id="JAEHOE010000148">
    <property type="protein sequence ID" value="KAG2484514.1"/>
    <property type="molecule type" value="Genomic_DNA"/>
</dbReference>
<comment type="caution">
    <text evidence="3">The sequence shown here is derived from an EMBL/GenBank/DDBJ whole genome shotgun (WGS) entry which is preliminary data.</text>
</comment>
<feature type="region of interest" description="Disordered" evidence="2">
    <location>
        <begin position="423"/>
        <end position="446"/>
    </location>
</feature>
<feature type="compositionally biased region" description="Gly residues" evidence="2">
    <location>
        <begin position="679"/>
        <end position="689"/>
    </location>
</feature>
<feature type="region of interest" description="Disordered" evidence="2">
    <location>
        <begin position="508"/>
        <end position="531"/>
    </location>
</feature>
<feature type="region of interest" description="Disordered" evidence="2">
    <location>
        <begin position="281"/>
        <end position="323"/>
    </location>
</feature>
<feature type="compositionally biased region" description="Low complexity" evidence="2">
    <location>
        <begin position="193"/>
        <end position="203"/>
    </location>
</feature>
<keyword evidence="4" id="KW-1185">Reference proteome</keyword>
<dbReference type="SUPFAM" id="SSF48452">
    <property type="entry name" value="TPR-like"/>
    <property type="match status" value="1"/>
</dbReference>
<feature type="compositionally biased region" description="Pro residues" evidence="2">
    <location>
        <begin position="294"/>
        <end position="305"/>
    </location>
</feature>
<gene>
    <name evidence="3" type="ORF">HYH03_016654</name>
</gene>
<evidence type="ECO:0000256" key="2">
    <source>
        <dbReference type="SAM" id="MobiDB-lite"/>
    </source>
</evidence>
<feature type="region of interest" description="Disordered" evidence="2">
    <location>
        <begin position="578"/>
        <end position="718"/>
    </location>
</feature>
<dbReference type="Proteomes" id="UP000612055">
    <property type="component" value="Unassembled WGS sequence"/>
</dbReference>
<dbReference type="SMART" id="SM00028">
    <property type="entry name" value="TPR"/>
    <property type="match status" value="4"/>
</dbReference>
<dbReference type="GO" id="GO:0030014">
    <property type="term" value="C:CCR4-NOT complex"/>
    <property type="evidence" value="ECO:0007669"/>
    <property type="project" value="InterPro"/>
</dbReference>
<dbReference type="InterPro" id="IPR039740">
    <property type="entry name" value="CNOT10"/>
</dbReference>
<protein>
    <recommendedName>
        <fullName evidence="5">CCR4-NOT transcription complex subunit 10</fullName>
    </recommendedName>
</protein>
<dbReference type="GO" id="GO:0006402">
    <property type="term" value="P:mRNA catabolic process"/>
    <property type="evidence" value="ECO:0007669"/>
    <property type="project" value="TreeGrafter"/>
</dbReference>
<feature type="region of interest" description="Disordered" evidence="2">
    <location>
        <begin position="845"/>
        <end position="867"/>
    </location>
</feature>
<feature type="compositionally biased region" description="Low complexity" evidence="2">
    <location>
        <begin position="665"/>
        <end position="678"/>
    </location>
</feature>
<sequence>MSDIACAEATCLWLSEDYSACGVTLQKLETESKPDIKLANNLLVVEHTVAGHAEAERICSQLEQLANEQLAADDGGCAADAVGSAASRARASGASEPPPLVPVRDDLAVVQLNRATLLYALHRAGPASALLEALAADAEALPEGAAVRALALALELAVEGRQLPRAVALLQRFERLYGSLTEAYAADRPSPSGRPDGAAAEEAGPGGARAGPGRPRLLALPRVSHWGSGAMVRSRELLDLQGRPPSVPDLKLLIKLYRSRLHALAHNTRAAKRELKAVIAAVSPSSSPSSAPLPQQPQQPPPHQGPPGSAASGSAVAGAAPGSRRASPAAGALLQSVRAQLELCRGRVRKATRLLLAMMQATRLLLAMMQATRLLLAMMQDPACAPSHRPLLLNNLGLVHHQQGKHTLALLYLSQALATAQAGPGAGQEANPPAAPGLSGSAGPTGAPCSSSSSCVPVPAVLYNAGLQHLLLRNYGAARKCFAGAAQHYAGTPLLWLRTAEAALGLHRQTTSQQPPQQPPNGSTPPALTTTTSTLTSSFAAASTTASTSAASSAAAGELLSEAIAALATALQQLDEQQAAHEQWQSSSSKLEEGWSLSAPTPTPTAASAAAAASAGALGSGPSPSPSPGSGASSAPDAAAGDLFLPLPPAAPTPAGAAGPGSGGDATARAGGVHHANGGAAGGGAGTGAGEEAQRSRHSHSGGSGGALPNGVGEAHGTDASAALAQELTAVRRAVLANLAYAHLQAGDWGEALAAAQALLAAAQPPPPPAAAATDGGGAAADGAAAAAAAAEYGYLATSYAAEALCMLERPGDAVEVLSLWLMSAQESSDAAAAAASRAQQAPAALALAGPKPDADDSCGGGATGGGGGRDEEYPLGNAAALAALAGPAALASALTHLAAVFASQGEHGQAAALVRQALALQQPQAGGGAAGCAGAAGVGASGAGAGGAEGRGAALLAVYCELAGGNTGGALALLRQAQPAPA</sequence>
<evidence type="ECO:0000256" key="1">
    <source>
        <dbReference type="ARBA" id="ARBA00010080"/>
    </source>
</evidence>
<dbReference type="PANTHER" id="PTHR12979:SF5">
    <property type="entry name" value="CCR4-NOT TRANSCRIPTION COMPLEX SUBUNIT 10"/>
    <property type="match status" value="1"/>
</dbReference>
<reference evidence="3" key="1">
    <citation type="journal article" date="2020" name="bioRxiv">
        <title>Comparative genomics of Chlamydomonas.</title>
        <authorList>
            <person name="Craig R.J."/>
            <person name="Hasan A.R."/>
            <person name="Ness R.W."/>
            <person name="Keightley P.D."/>
        </authorList>
    </citation>
    <scope>NUCLEOTIDE SEQUENCE</scope>
    <source>
        <strain evidence="3">CCAP 11/70</strain>
    </source>
</reference>